<organism evidence="1 2">
    <name type="scientific">Endocarpon pusillum (strain Z07020 / HMAS-L-300199)</name>
    <name type="common">Lichen-forming fungus</name>
    <dbReference type="NCBI Taxonomy" id="1263415"/>
    <lineage>
        <taxon>Eukaryota</taxon>
        <taxon>Fungi</taxon>
        <taxon>Dikarya</taxon>
        <taxon>Ascomycota</taxon>
        <taxon>Pezizomycotina</taxon>
        <taxon>Eurotiomycetes</taxon>
        <taxon>Chaetothyriomycetidae</taxon>
        <taxon>Verrucariales</taxon>
        <taxon>Verrucariaceae</taxon>
        <taxon>Endocarpon</taxon>
    </lineage>
</organism>
<dbReference type="EMBL" id="KE720677">
    <property type="protein sequence ID" value="ERF77024.1"/>
    <property type="molecule type" value="Genomic_DNA"/>
</dbReference>
<dbReference type="HOGENOM" id="CLU_1627020_0_0_1"/>
<accession>U1I4I2</accession>
<dbReference type="OrthoDB" id="62952at2759"/>
<dbReference type="eggNOG" id="ENOG502RP0V">
    <property type="taxonomic scope" value="Eukaryota"/>
</dbReference>
<keyword evidence="2" id="KW-1185">Reference proteome</keyword>
<proteinExistence type="predicted"/>
<reference evidence="2" key="1">
    <citation type="journal article" date="2014" name="BMC Genomics">
        <title>Genome characteristics reveal the impact of lichenization on lichen-forming fungus Endocarpon pusillum Hedwig (Verrucariales, Ascomycota).</title>
        <authorList>
            <person name="Wang Y.-Y."/>
            <person name="Liu B."/>
            <person name="Zhang X.-Y."/>
            <person name="Zhou Q.-M."/>
            <person name="Zhang T."/>
            <person name="Li H."/>
            <person name="Yu Y.-F."/>
            <person name="Zhang X.-L."/>
            <person name="Hao X.-Y."/>
            <person name="Wang M."/>
            <person name="Wang L."/>
            <person name="Wei J.-C."/>
        </authorList>
    </citation>
    <scope>NUCLEOTIDE SEQUENCE [LARGE SCALE GENOMIC DNA]</scope>
    <source>
        <strain evidence="2">Z07020 / HMAS-L-300199</strain>
    </source>
</reference>
<dbReference type="RefSeq" id="XP_007785688.1">
    <property type="nucleotide sequence ID" value="XM_007787498.1"/>
</dbReference>
<dbReference type="AlphaFoldDB" id="U1I4I2"/>
<evidence type="ECO:0000313" key="1">
    <source>
        <dbReference type="EMBL" id="ERF77024.1"/>
    </source>
</evidence>
<dbReference type="Proteomes" id="UP000019373">
    <property type="component" value="Unassembled WGS sequence"/>
</dbReference>
<evidence type="ECO:0000313" key="2">
    <source>
        <dbReference type="Proteomes" id="UP000019373"/>
    </source>
</evidence>
<protein>
    <submittedName>
        <fullName evidence="1">Uncharacterized protein</fullName>
    </submittedName>
</protein>
<dbReference type="GeneID" id="19241782"/>
<sequence>MQIDGTYLNLGDCFVQGIMDGEIMGMEHFRVEELIDSVRILAKIQSDCNGLNTLTTSRYSTNAMELTLDALDSPETVAQAITLVDARFRAISSLQEIIVEVYEDGPSDDIRTEMKSHGWTISATKKGKELGSDSSFDDIGVDYDRYDDYDIDNDSDFWRRAAD</sequence>
<gene>
    <name evidence="1" type="ORF">EPUS_06892</name>
</gene>
<name>U1I4I2_ENDPU</name>